<feature type="region of interest" description="Disordered" evidence="1">
    <location>
        <begin position="45"/>
        <end position="65"/>
    </location>
</feature>
<protein>
    <submittedName>
        <fullName evidence="2">Uncharacterized protein</fullName>
    </submittedName>
</protein>
<evidence type="ECO:0000313" key="3">
    <source>
        <dbReference type="Proteomes" id="UP000054350"/>
    </source>
</evidence>
<gene>
    <name evidence="2" type="ORF">AMAG_19148</name>
</gene>
<proteinExistence type="predicted"/>
<keyword evidence="3" id="KW-1185">Reference proteome</keyword>
<dbReference type="EMBL" id="GG745344">
    <property type="protein sequence ID" value="KNE64341.1"/>
    <property type="molecule type" value="Genomic_DNA"/>
</dbReference>
<dbReference type="VEuPathDB" id="FungiDB:AMAG_19148"/>
<accession>A0A0L0SP94</accession>
<feature type="compositionally biased region" description="Polar residues" evidence="1">
    <location>
        <begin position="45"/>
        <end position="56"/>
    </location>
</feature>
<name>A0A0L0SP94_ALLM3</name>
<feature type="region of interest" description="Disordered" evidence="1">
    <location>
        <begin position="85"/>
        <end position="107"/>
    </location>
</feature>
<evidence type="ECO:0000313" key="2">
    <source>
        <dbReference type="EMBL" id="KNE64341.1"/>
    </source>
</evidence>
<sequence length="107" mass="11935">MGPRRRQHCRLLLQPRPDPSLLTRSCRTCPLSSILLSASWSPSRCVSSAPSTSSGPVMSRMRSRTNKIPFNKRFEFLGGILRRGTHNQGPSTWPVPAWHGQDGPGRK</sequence>
<reference evidence="3" key="2">
    <citation type="submission" date="2009-11" db="EMBL/GenBank/DDBJ databases">
        <title>The Genome Sequence of Allomyces macrogynus strain ATCC 38327.</title>
        <authorList>
            <consortium name="The Broad Institute Genome Sequencing Platform"/>
            <person name="Russ C."/>
            <person name="Cuomo C."/>
            <person name="Shea T."/>
            <person name="Young S.K."/>
            <person name="Zeng Q."/>
            <person name="Koehrsen M."/>
            <person name="Haas B."/>
            <person name="Borodovsky M."/>
            <person name="Guigo R."/>
            <person name="Alvarado L."/>
            <person name="Berlin A."/>
            <person name="Borenstein D."/>
            <person name="Chen Z."/>
            <person name="Engels R."/>
            <person name="Freedman E."/>
            <person name="Gellesch M."/>
            <person name="Goldberg J."/>
            <person name="Griggs A."/>
            <person name="Gujja S."/>
            <person name="Heiman D."/>
            <person name="Hepburn T."/>
            <person name="Howarth C."/>
            <person name="Jen D."/>
            <person name="Larson L."/>
            <person name="Lewis B."/>
            <person name="Mehta T."/>
            <person name="Park D."/>
            <person name="Pearson M."/>
            <person name="Roberts A."/>
            <person name="Saif S."/>
            <person name="Shenoy N."/>
            <person name="Sisk P."/>
            <person name="Stolte C."/>
            <person name="Sykes S."/>
            <person name="Walk T."/>
            <person name="White J."/>
            <person name="Yandava C."/>
            <person name="Burger G."/>
            <person name="Gray M.W."/>
            <person name="Holland P.W.H."/>
            <person name="King N."/>
            <person name="Lang F.B.F."/>
            <person name="Roger A.J."/>
            <person name="Ruiz-Trillo I."/>
            <person name="Lander E."/>
            <person name="Nusbaum C."/>
        </authorList>
    </citation>
    <scope>NUCLEOTIDE SEQUENCE [LARGE SCALE GENOMIC DNA]</scope>
    <source>
        <strain evidence="3">ATCC 38327</strain>
    </source>
</reference>
<organism evidence="2 3">
    <name type="scientific">Allomyces macrogynus (strain ATCC 38327)</name>
    <name type="common">Allomyces javanicus var. macrogynus</name>
    <dbReference type="NCBI Taxonomy" id="578462"/>
    <lineage>
        <taxon>Eukaryota</taxon>
        <taxon>Fungi</taxon>
        <taxon>Fungi incertae sedis</taxon>
        <taxon>Blastocladiomycota</taxon>
        <taxon>Blastocladiomycetes</taxon>
        <taxon>Blastocladiales</taxon>
        <taxon>Blastocladiaceae</taxon>
        <taxon>Allomyces</taxon>
    </lineage>
</organism>
<evidence type="ECO:0000256" key="1">
    <source>
        <dbReference type="SAM" id="MobiDB-lite"/>
    </source>
</evidence>
<dbReference type="AlphaFoldDB" id="A0A0L0SP94"/>
<dbReference type="Proteomes" id="UP000054350">
    <property type="component" value="Unassembled WGS sequence"/>
</dbReference>
<reference evidence="2 3" key="1">
    <citation type="submission" date="2009-11" db="EMBL/GenBank/DDBJ databases">
        <title>Annotation of Allomyces macrogynus ATCC 38327.</title>
        <authorList>
            <consortium name="The Broad Institute Genome Sequencing Platform"/>
            <person name="Russ C."/>
            <person name="Cuomo C."/>
            <person name="Burger G."/>
            <person name="Gray M.W."/>
            <person name="Holland P.W.H."/>
            <person name="King N."/>
            <person name="Lang F.B.F."/>
            <person name="Roger A.J."/>
            <person name="Ruiz-Trillo I."/>
            <person name="Young S.K."/>
            <person name="Zeng Q."/>
            <person name="Gargeya S."/>
            <person name="Fitzgerald M."/>
            <person name="Haas B."/>
            <person name="Abouelleil A."/>
            <person name="Alvarado L."/>
            <person name="Arachchi H.M."/>
            <person name="Berlin A."/>
            <person name="Chapman S.B."/>
            <person name="Gearin G."/>
            <person name="Goldberg J."/>
            <person name="Griggs A."/>
            <person name="Gujja S."/>
            <person name="Hansen M."/>
            <person name="Heiman D."/>
            <person name="Howarth C."/>
            <person name="Larimer J."/>
            <person name="Lui A."/>
            <person name="MacDonald P.J.P."/>
            <person name="McCowen C."/>
            <person name="Montmayeur A."/>
            <person name="Murphy C."/>
            <person name="Neiman D."/>
            <person name="Pearson M."/>
            <person name="Priest M."/>
            <person name="Roberts A."/>
            <person name="Saif S."/>
            <person name="Shea T."/>
            <person name="Sisk P."/>
            <person name="Stolte C."/>
            <person name="Sykes S."/>
            <person name="Wortman J."/>
            <person name="Nusbaum C."/>
            <person name="Birren B."/>
        </authorList>
    </citation>
    <scope>NUCLEOTIDE SEQUENCE [LARGE SCALE GENOMIC DNA]</scope>
    <source>
        <strain evidence="2 3">ATCC 38327</strain>
    </source>
</reference>